<dbReference type="InterPro" id="IPR026039">
    <property type="entry name" value="YfgM"/>
</dbReference>
<dbReference type="InterPro" id="IPR011990">
    <property type="entry name" value="TPR-like_helical_dom_sf"/>
</dbReference>
<comment type="subcellular location">
    <subcellularLocation>
        <location evidence="1">Cell membrane</location>
        <topology evidence="1">Single-pass type II membrane protein</topology>
    </subcellularLocation>
</comment>
<dbReference type="PANTHER" id="PTHR38035">
    <property type="entry name" value="UPF0070 PROTEIN YFGM"/>
    <property type="match status" value="1"/>
</dbReference>
<name>A0A2A5AWT9_9GAMM</name>
<dbReference type="InterPro" id="IPR018704">
    <property type="entry name" value="SecYEG/CpoB_TPR"/>
</dbReference>
<dbReference type="Proteomes" id="UP000218327">
    <property type="component" value="Unassembled WGS sequence"/>
</dbReference>
<evidence type="ECO:0000256" key="9">
    <source>
        <dbReference type="SAM" id="Phobius"/>
    </source>
</evidence>
<evidence type="ECO:0000259" key="10">
    <source>
        <dbReference type="Pfam" id="PF09976"/>
    </source>
</evidence>
<evidence type="ECO:0000313" key="11">
    <source>
        <dbReference type="EMBL" id="PCJ23248.1"/>
    </source>
</evidence>
<evidence type="ECO:0000256" key="2">
    <source>
        <dbReference type="ARBA" id="ARBA00022475"/>
    </source>
</evidence>
<protein>
    <recommendedName>
        <fullName evidence="8">Ancillary SecYEG translocon subunit</fullName>
    </recommendedName>
</protein>
<comment type="similarity">
    <text evidence="7">Belongs to the YfgM family.</text>
</comment>
<dbReference type="PIRSF" id="PIRSF006170">
    <property type="entry name" value="YfgM"/>
    <property type="match status" value="1"/>
</dbReference>
<evidence type="ECO:0000256" key="8">
    <source>
        <dbReference type="ARBA" id="ARBA00024235"/>
    </source>
</evidence>
<keyword evidence="3 9" id="KW-0812">Transmembrane</keyword>
<reference evidence="12" key="1">
    <citation type="submission" date="2017-08" db="EMBL/GenBank/DDBJ databases">
        <title>A dynamic microbial community with high functional redundancy inhabits the cold, oxic subseafloor aquifer.</title>
        <authorList>
            <person name="Tully B.J."/>
            <person name="Wheat C.G."/>
            <person name="Glazer B.T."/>
            <person name="Huber J.A."/>
        </authorList>
    </citation>
    <scope>NUCLEOTIDE SEQUENCE [LARGE SCALE GENOMIC DNA]</scope>
</reference>
<dbReference type="PANTHER" id="PTHR38035:SF1">
    <property type="entry name" value="ANCILLARY SECYEG TRANSLOCON SUBUNIT"/>
    <property type="match status" value="1"/>
</dbReference>
<dbReference type="GO" id="GO:0005886">
    <property type="term" value="C:plasma membrane"/>
    <property type="evidence" value="ECO:0007669"/>
    <property type="project" value="UniProtKB-SubCell"/>
</dbReference>
<feature type="transmembrane region" description="Helical" evidence="9">
    <location>
        <begin position="35"/>
        <end position="52"/>
    </location>
</feature>
<proteinExistence type="inferred from homology"/>
<dbReference type="EMBL" id="NVVJ01000042">
    <property type="protein sequence ID" value="PCJ23248.1"/>
    <property type="molecule type" value="Genomic_DNA"/>
</dbReference>
<evidence type="ECO:0000256" key="4">
    <source>
        <dbReference type="ARBA" id="ARBA00022989"/>
    </source>
</evidence>
<evidence type="ECO:0000256" key="3">
    <source>
        <dbReference type="ARBA" id="ARBA00022692"/>
    </source>
</evidence>
<feature type="domain" description="Ancillary SecYEG translocon subunit/Cell division coordinator CpoB TPR" evidence="10">
    <location>
        <begin position="25"/>
        <end position="229"/>
    </location>
</feature>
<keyword evidence="6" id="KW-0143">Chaperone</keyword>
<sequence>MNHKVKRNLVVAIHAAEEESLEALKKWWDENGKQLLLIVIVVFAAYTSWLLWQNSKNASVEAASDLYEEILTLAVPAPGEPVSDEGKTRILEISEQLRSEHNSSIYASYGALFSAQQSVSNGDLDQAEIALQWILDNQDDGMFASADEGLGLTANLRLGRIILAKGDAERALALVNNIDPKSFEAGFSELRGDIYASMGREVDARDAYIAAQQAGSNSGGLRMKLDDLSTEG</sequence>
<dbReference type="Pfam" id="PF09976">
    <property type="entry name" value="TPR_21"/>
    <property type="match status" value="1"/>
</dbReference>
<keyword evidence="4 9" id="KW-1133">Transmembrane helix</keyword>
<evidence type="ECO:0000256" key="7">
    <source>
        <dbReference type="ARBA" id="ARBA00024197"/>
    </source>
</evidence>
<dbReference type="SUPFAM" id="SSF48452">
    <property type="entry name" value="TPR-like"/>
    <property type="match status" value="1"/>
</dbReference>
<comment type="caution">
    <text evidence="11">The sequence shown here is derived from an EMBL/GenBank/DDBJ whole genome shotgun (WGS) entry which is preliminary data.</text>
</comment>
<evidence type="ECO:0000256" key="6">
    <source>
        <dbReference type="ARBA" id="ARBA00023186"/>
    </source>
</evidence>
<dbReference type="GO" id="GO:0044877">
    <property type="term" value="F:protein-containing complex binding"/>
    <property type="evidence" value="ECO:0007669"/>
    <property type="project" value="InterPro"/>
</dbReference>
<dbReference type="Gene3D" id="1.25.40.10">
    <property type="entry name" value="Tetratricopeptide repeat domain"/>
    <property type="match status" value="1"/>
</dbReference>
<evidence type="ECO:0000256" key="5">
    <source>
        <dbReference type="ARBA" id="ARBA00023136"/>
    </source>
</evidence>
<accession>A0A2A5AWT9</accession>
<keyword evidence="2" id="KW-1003">Cell membrane</keyword>
<organism evidence="11 12">
    <name type="scientific">SAR86 cluster bacterium</name>
    <dbReference type="NCBI Taxonomy" id="2030880"/>
    <lineage>
        <taxon>Bacteria</taxon>
        <taxon>Pseudomonadati</taxon>
        <taxon>Pseudomonadota</taxon>
        <taxon>Gammaproteobacteria</taxon>
        <taxon>SAR86 cluster</taxon>
    </lineage>
</organism>
<gene>
    <name evidence="11" type="ORF">COA96_12305</name>
</gene>
<keyword evidence="5 9" id="KW-0472">Membrane</keyword>
<evidence type="ECO:0000256" key="1">
    <source>
        <dbReference type="ARBA" id="ARBA00004401"/>
    </source>
</evidence>
<dbReference type="AlphaFoldDB" id="A0A2A5AWT9"/>
<evidence type="ECO:0000313" key="12">
    <source>
        <dbReference type="Proteomes" id="UP000218327"/>
    </source>
</evidence>